<dbReference type="GO" id="GO:0006779">
    <property type="term" value="P:porphyrin-containing compound biosynthetic process"/>
    <property type="evidence" value="ECO:0007669"/>
    <property type="project" value="InterPro"/>
</dbReference>
<evidence type="ECO:0000313" key="4">
    <source>
        <dbReference type="EMBL" id="MBA5629787.1"/>
    </source>
</evidence>
<dbReference type="InterPro" id="IPR006638">
    <property type="entry name" value="Elp3/MiaA/NifB-like_rSAM"/>
</dbReference>
<accession>A0A838ZQ41</accession>
<dbReference type="RefSeq" id="WP_182043398.1">
    <property type="nucleotide sequence ID" value="NZ_JACDZE010000002.1"/>
</dbReference>
<keyword evidence="2" id="KW-0479">Metal-binding</keyword>
<keyword evidence="2" id="KW-0963">Cytoplasm</keyword>
<evidence type="ECO:0000259" key="3">
    <source>
        <dbReference type="PROSITE" id="PS51918"/>
    </source>
</evidence>
<dbReference type="InterPro" id="IPR034505">
    <property type="entry name" value="Coproporphyrinogen-III_oxidase"/>
</dbReference>
<dbReference type="SFLD" id="SFLDF00562">
    <property type="entry name" value="HemN-like__clustered_with_heat"/>
    <property type="match status" value="1"/>
</dbReference>
<dbReference type="PROSITE" id="PS51918">
    <property type="entry name" value="RADICAL_SAM"/>
    <property type="match status" value="1"/>
</dbReference>
<dbReference type="InterPro" id="IPR058240">
    <property type="entry name" value="rSAM_sf"/>
</dbReference>
<dbReference type="SMART" id="SM00729">
    <property type="entry name" value="Elp3"/>
    <property type="match status" value="1"/>
</dbReference>
<dbReference type="PANTHER" id="PTHR13932:SF5">
    <property type="entry name" value="RADICAL S-ADENOSYL METHIONINE DOMAIN-CONTAINING PROTEIN 1, MITOCHONDRIAL"/>
    <property type="match status" value="1"/>
</dbReference>
<keyword evidence="2" id="KW-0004">4Fe-4S</keyword>
<keyword evidence="2" id="KW-0349">Heme</keyword>
<keyword evidence="2" id="KW-0949">S-adenosyl-L-methionine</keyword>
<dbReference type="SFLD" id="SFLDS00029">
    <property type="entry name" value="Radical_SAM"/>
    <property type="match status" value="1"/>
</dbReference>
<feature type="domain" description="Radical SAM core" evidence="3">
    <location>
        <begin position="1"/>
        <end position="230"/>
    </location>
</feature>
<evidence type="ECO:0000313" key="5">
    <source>
        <dbReference type="Proteomes" id="UP000552241"/>
    </source>
</evidence>
<dbReference type="SUPFAM" id="SSF102114">
    <property type="entry name" value="Radical SAM enzymes"/>
    <property type="match status" value="1"/>
</dbReference>
<keyword evidence="2" id="KW-0143">Chaperone</keyword>
<dbReference type="PANTHER" id="PTHR13932">
    <property type="entry name" value="COPROPORPHYRINIGEN III OXIDASE"/>
    <property type="match status" value="1"/>
</dbReference>
<dbReference type="InterPro" id="IPR010723">
    <property type="entry name" value="HemN_C"/>
</dbReference>
<protein>
    <recommendedName>
        <fullName evidence="2">Heme chaperone HemW</fullName>
    </recommendedName>
</protein>
<evidence type="ECO:0000256" key="1">
    <source>
        <dbReference type="ARBA" id="ARBA00006100"/>
    </source>
</evidence>
<reference evidence="4 5" key="1">
    <citation type="submission" date="2020-07" db="EMBL/GenBank/DDBJ databases">
        <title>Moheibacter lacus sp. nov., a member of the family Flavobacteriaceae isolated from freshwater lake sediment.</title>
        <authorList>
            <person name="Liu Y."/>
        </authorList>
    </citation>
    <scope>NUCLEOTIDE SEQUENCE [LARGE SCALE GENOMIC DNA]</scope>
    <source>
        <strain evidence="4 5">BDHS18</strain>
    </source>
</reference>
<comment type="subcellular location">
    <subcellularLocation>
        <location evidence="2">Cytoplasm</location>
    </subcellularLocation>
</comment>
<dbReference type="Pfam" id="PF04055">
    <property type="entry name" value="Radical_SAM"/>
    <property type="match status" value="1"/>
</dbReference>
<organism evidence="4 5">
    <name type="scientific">Moheibacter lacus</name>
    <dbReference type="NCBI Taxonomy" id="2745851"/>
    <lineage>
        <taxon>Bacteria</taxon>
        <taxon>Pseudomonadati</taxon>
        <taxon>Bacteroidota</taxon>
        <taxon>Flavobacteriia</taxon>
        <taxon>Flavobacteriales</taxon>
        <taxon>Weeksellaceae</taxon>
        <taxon>Moheibacter</taxon>
    </lineage>
</organism>
<dbReference type="Gene3D" id="3.80.30.20">
    <property type="entry name" value="tm_1862 like domain"/>
    <property type="match status" value="1"/>
</dbReference>
<dbReference type="Proteomes" id="UP000552241">
    <property type="component" value="Unassembled WGS sequence"/>
</dbReference>
<comment type="function">
    <text evidence="2">Probably acts as a heme chaperone, transferring heme to an unknown acceptor. Binds one molecule of heme per monomer, possibly covalently. Binds 1 [4Fe-4S] cluster. The cluster is coordinated with 3 cysteines and an exchangeable S-adenosyl-L-methionine.</text>
</comment>
<keyword evidence="2" id="KW-0411">Iron-sulfur</keyword>
<dbReference type="NCBIfam" id="TIGR00539">
    <property type="entry name" value="hemN_rel"/>
    <property type="match status" value="1"/>
</dbReference>
<keyword evidence="5" id="KW-1185">Reference proteome</keyword>
<evidence type="ECO:0000256" key="2">
    <source>
        <dbReference type="RuleBase" id="RU364116"/>
    </source>
</evidence>
<sequence length="374" mass="42980">MAGIYIHIPFCKQKCSYCNFHFSTHLNSKNQMVQMITKELELRKNEISEPVETIYFGGGTPSLLDLNELNQILEIIYANFSVISRPEITLEANPDDLTILKIKEIKSTPINRFSIGIQSFFKEDLKLMNRAHDANEAFHSIKSVQNAGFENITIDLIYGAQTTSDENWQKNLKIALDLEVPHISSYALTVEPKTVLAHQIDKNILKDVDDEKQEHQFQILVKTLTENDFIHYEISNFGKDGFLSQHNSNYWKGKPYLGIGPSAHSYDGKNRSWNIANNSVYLKNLAENKLVNEIEVLSENDRFNELVMIRLRTIYGLDFEEIKTNFPEEFASEFLLEIQLHLENGTVKLENGIYYLTEKGKFLADGIASNLFRI</sequence>
<dbReference type="InterPro" id="IPR007197">
    <property type="entry name" value="rSAM"/>
</dbReference>
<gene>
    <name evidence="4" type="primary">hemW</name>
    <name evidence="4" type="ORF">HU137_08400</name>
</gene>
<dbReference type="Pfam" id="PF06969">
    <property type="entry name" value="HemN_C"/>
    <property type="match status" value="1"/>
</dbReference>
<dbReference type="EMBL" id="JACDZE010000002">
    <property type="protein sequence ID" value="MBA5629787.1"/>
    <property type="molecule type" value="Genomic_DNA"/>
</dbReference>
<comment type="caution">
    <text evidence="4">The sequence shown here is derived from an EMBL/GenBank/DDBJ whole genome shotgun (WGS) entry which is preliminary data.</text>
</comment>
<dbReference type="GO" id="GO:0004109">
    <property type="term" value="F:coproporphyrinogen oxidase activity"/>
    <property type="evidence" value="ECO:0007669"/>
    <property type="project" value="InterPro"/>
</dbReference>
<dbReference type="InterPro" id="IPR023404">
    <property type="entry name" value="rSAM_horseshoe"/>
</dbReference>
<dbReference type="GO" id="GO:0046872">
    <property type="term" value="F:metal ion binding"/>
    <property type="evidence" value="ECO:0007669"/>
    <property type="project" value="UniProtKB-UniRule"/>
</dbReference>
<dbReference type="SFLD" id="SFLDG01065">
    <property type="entry name" value="anaerobic_coproporphyrinogen-I"/>
    <property type="match status" value="1"/>
</dbReference>
<dbReference type="InterPro" id="IPR004559">
    <property type="entry name" value="HemW-like"/>
</dbReference>
<dbReference type="AlphaFoldDB" id="A0A838ZQ41"/>
<keyword evidence="2" id="KW-0408">Iron</keyword>
<name>A0A838ZQ41_9FLAO</name>
<comment type="similarity">
    <text evidence="1">Belongs to the anaerobic coproporphyrinogen-III oxidase family. HemW subfamily.</text>
</comment>
<dbReference type="GO" id="GO:0005737">
    <property type="term" value="C:cytoplasm"/>
    <property type="evidence" value="ECO:0007669"/>
    <property type="project" value="UniProtKB-SubCell"/>
</dbReference>
<dbReference type="GO" id="GO:0051539">
    <property type="term" value="F:4 iron, 4 sulfur cluster binding"/>
    <property type="evidence" value="ECO:0007669"/>
    <property type="project" value="UniProtKB-UniRule"/>
</dbReference>
<proteinExistence type="inferred from homology"/>
<dbReference type="CDD" id="cd01335">
    <property type="entry name" value="Radical_SAM"/>
    <property type="match status" value="1"/>
</dbReference>